<evidence type="ECO:0008006" key="10">
    <source>
        <dbReference type="Google" id="ProtNLM"/>
    </source>
</evidence>
<evidence type="ECO:0000256" key="3">
    <source>
        <dbReference type="ARBA" id="ARBA00022989"/>
    </source>
</evidence>
<dbReference type="Pfam" id="PF07946">
    <property type="entry name" value="CCDC47"/>
    <property type="match status" value="1"/>
</dbReference>
<accession>A0AAD5X1T4</accession>
<evidence type="ECO:0000256" key="4">
    <source>
        <dbReference type="ARBA" id="ARBA00023136"/>
    </source>
</evidence>
<keyword evidence="4 6" id="KW-0472">Membrane</keyword>
<gene>
    <name evidence="8" type="ORF">HK097_001548</name>
</gene>
<reference evidence="8" key="1">
    <citation type="submission" date="2020-05" db="EMBL/GenBank/DDBJ databases">
        <title>Phylogenomic resolution of chytrid fungi.</title>
        <authorList>
            <person name="Stajich J.E."/>
            <person name="Amses K."/>
            <person name="Simmons R."/>
            <person name="Seto K."/>
            <person name="Myers J."/>
            <person name="Bonds A."/>
            <person name="Quandt C.A."/>
            <person name="Barry K."/>
            <person name="Liu P."/>
            <person name="Grigoriev I."/>
            <person name="Longcore J.E."/>
            <person name="James T.Y."/>
        </authorList>
    </citation>
    <scope>NUCLEOTIDE SEQUENCE</scope>
    <source>
        <strain evidence="8">JEL0318</strain>
    </source>
</reference>
<feature type="signal peptide" evidence="7">
    <location>
        <begin position="1"/>
        <end position="25"/>
    </location>
</feature>
<evidence type="ECO:0000313" key="8">
    <source>
        <dbReference type="EMBL" id="KAJ3044248.1"/>
    </source>
</evidence>
<keyword evidence="3 6" id="KW-1133">Transmembrane helix</keyword>
<comment type="caution">
    <text evidence="8">The sequence shown here is derived from an EMBL/GenBank/DDBJ whole genome shotgun (WGS) entry which is preliminary data.</text>
</comment>
<dbReference type="InterPro" id="IPR012879">
    <property type="entry name" value="CCDC47"/>
</dbReference>
<protein>
    <recommendedName>
        <fullName evidence="10">DUF1682-domain-containing protein</fullName>
    </recommendedName>
</protein>
<feature type="region of interest" description="Disordered" evidence="5">
    <location>
        <begin position="364"/>
        <end position="405"/>
    </location>
</feature>
<dbReference type="PANTHER" id="PTHR12883">
    <property type="entry name" value="ADIPOCYTE-SPECIFIC PROTEIN 4-RELATED"/>
    <property type="match status" value="1"/>
</dbReference>
<keyword evidence="7" id="KW-0732">Signal</keyword>
<keyword evidence="9" id="KW-1185">Reference proteome</keyword>
<dbReference type="GO" id="GO:0005783">
    <property type="term" value="C:endoplasmic reticulum"/>
    <property type="evidence" value="ECO:0007669"/>
    <property type="project" value="InterPro"/>
</dbReference>
<dbReference type="Proteomes" id="UP001212841">
    <property type="component" value="Unassembled WGS sequence"/>
</dbReference>
<dbReference type="PANTHER" id="PTHR12883:SF0">
    <property type="entry name" value="PAT COMPLEX SUBUNIT CCDC47"/>
    <property type="match status" value="1"/>
</dbReference>
<evidence type="ECO:0000256" key="6">
    <source>
        <dbReference type="SAM" id="Phobius"/>
    </source>
</evidence>
<proteinExistence type="predicted"/>
<dbReference type="GO" id="GO:0016020">
    <property type="term" value="C:membrane"/>
    <property type="evidence" value="ECO:0007669"/>
    <property type="project" value="UniProtKB-SubCell"/>
</dbReference>
<dbReference type="EMBL" id="JADGJD010001305">
    <property type="protein sequence ID" value="KAJ3044248.1"/>
    <property type="molecule type" value="Genomic_DNA"/>
</dbReference>
<dbReference type="AlphaFoldDB" id="A0AAD5X1T4"/>
<feature type="transmembrane region" description="Helical" evidence="6">
    <location>
        <begin position="69"/>
        <end position="89"/>
    </location>
</feature>
<name>A0AAD5X1T4_9FUNG</name>
<evidence type="ECO:0000313" key="9">
    <source>
        <dbReference type="Proteomes" id="UP001212841"/>
    </source>
</evidence>
<evidence type="ECO:0000256" key="1">
    <source>
        <dbReference type="ARBA" id="ARBA00004167"/>
    </source>
</evidence>
<dbReference type="GO" id="GO:0005509">
    <property type="term" value="F:calcium ion binding"/>
    <property type="evidence" value="ECO:0007669"/>
    <property type="project" value="InterPro"/>
</dbReference>
<feature type="chain" id="PRO_5042125364" description="DUF1682-domain-containing protein" evidence="7">
    <location>
        <begin position="26"/>
        <end position="405"/>
    </location>
</feature>
<keyword evidence="2 6" id="KW-0812">Transmembrane</keyword>
<comment type="subcellular location">
    <subcellularLocation>
        <location evidence="1">Membrane</location>
        <topology evidence="1">Single-pass membrane protein</topology>
    </subcellularLocation>
</comment>
<feature type="region of interest" description="Disordered" evidence="5">
    <location>
        <begin position="32"/>
        <end position="57"/>
    </location>
</feature>
<dbReference type="GO" id="GO:0032469">
    <property type="term" value="P:endoplasmic reticulum calcium ion homeostasis"/>
    <property type="evidence" value="ECO:0007669"/>
    <property type="project" value="InterPro"/>
</dbReference>
<evidence type="ECO:0000256" key="2">
    <source>
        <dbReference type="ARBA" id="ARBA00022692"/>
    </source>
</evidence>
<feature type="compositionally biased region" description="Basic and acidic residues" evidence="5">
    <location>
        <begin position="364"/>
        <end position="386"/>
    </location>
</feature>
<sequence length="405" mass="46648">MKFTWRNWLLALLIVVAFATVSVRADSDEADVEDDDFEPAFAAPRSEPKPTTPPQARGVKWNTLTVDDFHFEIGVVAILGLYGVVALLARQKAGDFAKNWYRITSDIWEQNFAHTGADKAKLVRDGPRDYIFFASGRAHVLDMYTFIHTAARLDPIQYLYDYINPQEKKDRLTYYIRLHKEESDPIVFAIIPKDNVQKFTKDRWDLTEFPKKQTLPNFPHSHYTVLTDAPEFTTQLWEDPEIRKAIFASIGLDAEGNGEAWSEGLIESVVLSDLPYLKPEKMEELQLPKLLKFEFRAPKEAGLVQQQARFVLDVVDYIGQLGKLSAEGRAKAKKRREFAEGIVLKLAEEERKKELADKKIKERKAIADEMAKRSPEEQRKWEEKEKKKQQKKQAKSMVKSGRVMV</sequence>
<organism evidence="8 9">
    <name type="scientific">Rhizophlyctis rosea</name>
    <dbReference type="NCBI Taxonomy" id="64517"/>
    <lineage>
        <taxon>Eukaryota</taxon>
        <taxon>Fungi</taxon>
        <taxon>Fungi incertae sedis</taxon>
        <taxon>Chytridiomycota</taxon>
        <taxon>Chytridiomycota incertae sedis</taxon>
        <taxon>Chytridiomycetes</taxon>
        <taxon>Rhizophlyctidales</taxon>
        <taxon>Rhizophlyctidaceae</taxon>
        <taxon>Rhizophlyctis</taxon>
    </lineage>
</organism>
<evidence type="ECO:0000256" key="7">
    <source>
        <dbReference type="SAM" id="SignalP"/>
    </source>
</evidence>
<evidence type="ECO:0000256" key="5">
    <source>
        <dbReference type="SAM" id="MobiDB-lite"/>
    </source>
</evidence>